<evidence type="ECO:0000313" key="3">
    <source>
        <dbReference type="Proteomes" id="UP000192366"/>
    </source>
</evidence>
<dbReference type="Proteomes" id="UP000192366">
    <property type="component" value="Unassembled WGS sequence"/>
</dbReference>
<dbReference type="SUPFAM" id="SSF50475">
    <property type="entry name" value="FMN-binding split barrel"/>
    <property type="match status" value="1"/>
</dbReference>
<evidence type="ECO:0000313" key="2">
    <source>
        <dbReference type="EMBL" id="ORA03575.1"/>
    </source>
</evidence>
<dbReference type="InterPro" id="IPR012349">
    <property type="entry name" value="Split_barrel_FMN-bd"/>
</dbReference>
<evidence type="ECO:0000256" key="1">
    <source>
        <dbReference type="SAM" id="MobiDB-lite"/>
    </source>
</evidence>
<dbReference type="AlphaFoldDB" id="A0A1W9YU28"/>
<reference evidence="2 3" key="1">
    <citation type="submission" date="2017-02" db="EMBL/GenBank/DDBJ databases">
        <title>The new phylogeny of genus Mycobacterium.</title>
        <authorList>
            <person name="Tortoli E."/>
            <person name="Trovato A."/>
            <person name="Cirillo D.M."/>
        </authorList>
    </citation>
    <scope>NUCLEOTIDE SEQUENCE [LARGE SCALE GENOMIC DNA]</scope>
    <source>
        <strain evidence="2 3">DSM 45578</strain>
    </source>
</reference>
<comment type="caution">
    <text evidence="2">The sequence shown here is derived from an EMBL/GenBank/DDBJ whole genome shotgun (WGS) entry which is preliminary data.</text>
</comment>
<protein>
    <recommendedName>
        <fullName evidence="4">Pyridoxamine 5'-phosphate oxidase putative domain-containing protein</fullName>
    </recommendedName>
</protein>
<gene>
    <name evidence="2" type="ORF">BST17_18325</name>
</gene>
<accession>A0A1W9YU28</accession>
<dbReference type="Gene3D" id="2.30.110.10">
    <property type="entry name" value="Electron Transport, Fmn-binding Protein, Chain A"/>
    <property type="match status" value="1"/>
</dbReference>
<dbReference type="RefSeq" id="WP_083060318.1">
    <property type="nucleotide sequence ID" value="NZ_JACKVM010000008.1"/>
</dbReference>
<organism evidence="2 3">
    <name type="scientific">Mycolicibacterium bacteremicum</name>
    <name type="common">Mycobacterium bacteremicum</name>
    <dbReference type="NCBI Taxonomy" id="564198"/>
    <lineage>
        <taxon>Bacteria</taxon>
        <taxon>Bacillati</taxon>
        <taxon>Actinomycetota</taxon>
        <taxon>Actinomycetes</taxon>
        <taxon>Mycobacteriales</taxon>
        <taxon>Mycobacteriaceae</taxon>
        <taxon>Mycolicibacterium</taxon>
    </lineage>
</organism>
<sequence>MSVKVDLDKLADALADFALGYLITVGDDFRAHTVAVTPVLDDGVFTIGPLGNTTRRNAGAHDAVTVLWPPREPTGYSLIVDGTAEVTGEGLRLTPSRAVLHRSAIEPGAGTDPGGLHDCVPLKER</sequence>
<dbReference type="STRING" id="564198.BST17_18325"/>
<dbReference type="OrthoDB" id="8907583at2"/>
<feature type="region of interest" description="Disordered" evidence="1">
    <location>
        <begin position="104"/>
        <end position="125"/>
    </location>
</feature>
<name>A0A1W9YU28_MYCBA</name>
<dbReference type="EMBL" id="MVHJ01000015">
    <property type="protein sequence ID" value="ORA03575.1"/>
    <property type="molecule type" value="Genomic_DNA"/>
</dbReference>
<proteinExistence type="predicted"/>
<keyword evidence="3" id="KW-1185">Reference proteome</keyword>
<evidence type="ECO:0008006" key="4">
    <source>
        <dbReference type="Google" id="ProtNLM"/>
    </source>
</evidence>